<evidence type="ECO:0000313" key="3">
    <source>
        <dbReference type="Proteomes" id="UP000294894"/>
    </source>
</evidence>
<dbReference type="Pfam" id="PF00149">
    <property type="entry name" value="Metallophos"/>
    <property type="match status" value="1"/>
</dbReference>
<dbReference type="InterPro" id="IPR029052">
    <property type="entry name" value="Metallo-depent_PP-like"/>
</dbReference>
<dbReference type="AlphaFoldDB" id="A0A4P7GMA7"/>
<dbReference type="KEGG" id="noy:EXE57_14195"/>
<dbReference type="GO" id="GO:0005737">
    <property type="term" value="C:cytoplasm"/>
    <property type="evidence" value="ECO:0007669"/>
    <property type="project" value="TreeGrafter"/>
</dbReference>
<organism evidence="2 3">
    <name type="scientific">Nocardioides euryhalodurans</name>
    <dbReference type="NCBI Taxonomy" id="2518370"/>
    <lineage>
        <taxon>Bacteria</taxon>
        <taxon>Bacillati</taxon>
        <taxon>Actinomycetota</taxon>
        <taxon>Actinomycetes</taxon>
        <taxon>Propionibacteriales</taxon>
        <taxon>Nocardioidaceae</taxon>
        <taxon>Nocardioides</taxon>
    </lineage>
</organism>
<dbReference type="EMBL" id="CP038267">
    <property type="protein sequence ID" value="QBR93285.1"/>
    <property type="molecule type" value="Genomic_DNA"/>
</dbReference>
<evidence type="ECO:0000313" key="2">
    <source>
        <dbReference type="EMBL" id="QBR93285.1"/>
    </source>
</evidence>
<evidence type="ECO:0000259" key="1">
    <source>
        <dbReference type="Pfam" id="PF00149"/>
    </source>
</evidence>
<dbReference type="SUPFAM" id="SSF56300">
    <property type="entry name" value="Metallo-dependent phosphatases"/>
    <property type="match status" value="1"/>
</dbReference>
<protein>
    <submittedName>
        <fullName evidence="2">Serine/threonine protein phosphatase</fullName>
    </submittedName>
</protein>
<accession>A0A4P7GMA7</accession>
<dbReference type="InterPro" id="IPR004843">
    <property type="entry name" value="Calcineurin-like_PHP"/>
</dbReference>
<dbReference type="Proteomes" id="UP000294894">
    <property type="component" value="Chromosome"/>
</dbReference>
<dbReference type="OrthoDB" id="9807890at2"/>
<sequence length="254" mass="28120">MDRYRASNLRSATRVSPGRRSIHRLHVSVTPNVLRPTDTLAVVGDIHGESRRLRRALDRLANTTLSIVFVGDYVNRGPDSRGVLDQLFLAKRRLGERVTLLRGNHDQALIDFLDGGDPQVLVAHGGVPTARSYLDRRRGGFDEFRDSVPQEHLALLNSTEDSFETDSVLVSHAGFNPSDPSSRSAADMRGAGFRAMFDHVGTWPSPLTVCGHFIQRDQRPFLSDRLICLDTGCGSVDDGPLTALYLPSRDIETF</sequence>
<dbReference type="Gene3D" id="3.60.21.10">
    <property type="match status" value="1"/>
</dbReference>
<dbReference type="PRINTS" id="PR00114">
    <property type="entry name" value="STPHPHTASE"/>
</dbReference>
<dbReference type="GO" id="GO:0016791">
    <property type="term" value="F:phosphatase activity"/>
    <property type="evidence" value="ECO:0007669"/>
    <property type="project" value="TreeGrafter"/>
</dbReference>
<name>A0A4P7GMA7_9ACTN</name>
<keyword evidence="3" id="KW-1185">Reference proteome</keyword>
<proteinExistence type="predicted"/>
<dbReference type="InterPro" id="IPR050126">
    <property type="entry name" value="Ap4A_hydrolase"/>
</dbReference>
<dbReference type="InterPro" id="IPR006186">
    <property type="entry name" value="Ser/Thr-sp_prot-phosphatase"/>
</dbReference>
<dbReference type="PANTHER" id="PTHR42850">
    <property type="entry name" value="METALLOPHOSPHOESTERASE"/>
    <property type="match status" value="1"/>
</dbReference>
<feature type="domain" description="Calcineurin-like phosphoesterase" evidence="1">
    <location>
        <begin position="40"/>
        <end position="176"/>
    </location>
</feature>
<reference evidence="2 3" key="1">
    <citation type="submission" date="2019-03" db="EMBL/GenBank/DDBJ databases">
        <title>Three New Species of Nocardioides, Nocardioides euryhalodurans sp. nov., Nocardioides seonyuensis sp. nov. and Nocardioides eburneoflavus sp. nov., Iolated from Soil.</title>
        <authorList>
            <person name="Roh S.G."/>
            <person name="Lee C."/>
            <person name="Kim M.-K."/>
            <person name="Kim S.B."/>
        </authorList>
    </citation>
    <scope>NUCLEOTIDE SEQUENCE [LARGE SCALE GENOMIC DNA]</scope>
    <source>
        <strain evidence="2 3">MMS17-SY117</strain>
    </source>
</reference>
<gene>
    <name evidence="2" type="ORF">EXE57_14195</name>
</gene>
<dbReference type="PANTHER" id="PTHR42850:SF4">
    <property type="entry name" value="ZINC-DEPENDENT ENDOPOLYPHOSPHATASE"/>
    <property type="match status" value="1"/>
</dbReference>